<evidence type="ECO:0000256" key="4">
    <source>
        <dbReference type="ARBA" id="ARBA00022827"/>
    </source>
</evidence>
<dbReference type="InterPro" id="IPR036188">
    <property type="entry name" value="FAD/NAD-bd_sf"/>
</dbReference>
<dbReference type="AlphaFoldDB" id="A0A7R9BZ53"/>
<comment type="similarity">
    <text evidence="1">Belongs to the carotenoid/retinoid oxidoreductase family. CrtISO subfamily.</text>
</comment>
<name>A0A7R9BZ53_9CRUS</name>
<proteinExistence type="inferred from homology"/>
<evidence type="ECO:0000313" key="8">
    <source>
        <dbReference type="EMBL" id="CAD7282645.1"/>
    </source>
</evidence>
<dbReference type="EMBL" id="OA886131">
    <property type="protein sequence ID" value="CAD7282645.1"/>
    <property type="molecule type" value="Genomic_DNA"/>
</dbReference>
<keyword evidence="6" id="KW-0520">NAD</keyword>
<dbReference type="Gene3D" id="3.50.50.60">
    <property type="entry name" value="FAD/NAD(P)-binding domain"/>
    <property type="match status" value="2"/>
</dbReference>
<dbReference type="InterPro" id="IPR052206">
    <property type="entry name" value="Retinol_saturase"/>
</dbReference>
<keyword evidence="7" id="KW-0812">Transmembrane</keyword>
<organism evidence="8">
    <name type="scientific">Notodromas monacha</name>
    <dbReference type="NCBI Taxonomy" id="399045"/>
    <lineage>
        <taxon>Eukaryota</taxon>
        <taxon>Metazoa</taxon>
        <taxon>Ecdysozoa</taxon>
        <taxon>Arthropoda</taxon>
        <taxon>Crustacea</taxon>
        <taxon>Oligostraca</taxon>
        <taxon>Ostracoda</taxon>
        <taxon>Podocopa</taxon>
        <taxon>Podocopida</taxon>
        <taxon>Cypridocopina</taxon>
        <taxon>Cypridoidea</taxon>
        <taxon>Cyprididae</taxon>
        <taxon>Notodromas</taxon>
    </lineage>
</organism>
<keyword evidence="4" id="KW-0274">FAD</keyword>
<keyword evidence="3" id="KW-0732">Signal</keyword>
<keyword evidence="5" id="KW-0521">NADP</keyword>
<protein>
    <recommendedName>
        <fullName evidence="10">All-trans-retinol 13,14-reductase</fullName>
    </recommendedName>
</protein>
<reference evidence="8" key="1">
    <citation type="submission" date="2020-11" db="EMBL/GenBank/DDBJ databases">
        <authorList>
            <person name="Tran Van P."/>
        </authorList>
    </citation>
    <scope>NUCLEOTIDE SEQUENCE</scope>
</reference>
<dbReference type="PANTHER" id="PTHR46091:SF3">
    <property type="entry name" value="AMINE OXIDASE DOMAIN-CONTAINING PROTEIN"/>
    <property type="match status" value="1"/>
</dbReference>
<evidence type="ECO:0000313" key="9">
    <source>
        <dbReference type="Proteomes" id="UP000678499"/>
    </source>
</evidence>
<dbReference type="Pfam" id="PF13450">
    <property type="entry name" value="NAD_binding_8"/>
    <property type="match status" value="1"/>
</dbReference>
<dbReference type="Proteomes" id="UP000678499">
    <property type="component" value="Unassembled WGS sequence"/>
</dbReference>
<sequence>MTVSNMEESVKEEIQSCLCYTISVVITSVLIAIVTFKILVEFIKFLWPNLSFLFPHHHHVILDTRNLDPVPPVHDKEKRAKILKNDFSREKIPSDLDAILIGSGLGCLSTAVFLTRAGKKVLVLEQNAQAGGCLGTLNYNGYDFNLGLHLVTKAAVTPNISSRDIFDQLTAGAVEFHALDDKCTMLDTGAENGQLYSVNCKDFGTWGRHLMETFPQDKEAIQKYVDACWRILFGVFPVLLVKVLPYKLAKFLINWQVFDYVSNYQKWNHTSVRQFMDNYTGNEDLKRMITLLTGYFFPDPQPISMALLAPTQIVFASGYVYPYGGPEEIPYHAISQIQKSGSQVLVNARVTSILLDDAQKTAIGVVVKPKSGCQISIKAPLIISSTGVWNTYKSLLPESVVQAHPIMRDALASTSPPADSSAFFVFLAIHGTTEEMKLPQADYFFMKGPGDYEERYREYLNTPRDVILDDTESQERFEWTFLEFPTVRDPHAKIKYPGKSLCIAFGMVAWSWFAEWDTLSDSELDADAKHTEIENRFGERIYSSVLQRFPQLKGRVDYIKYTSPCRLAKHLNSHSGKLMGLDLNTQRMSLAAQAALRPETGLKGLYITGQDVVASGTQLAALGGMLTASKILGRNLVLEMEIQQRCSTATHKKHI</sequence>
<feature type="transmembrane region" description="Helical" evidence="7">
    <location>
        <begin position="20"/>
        <end position="40"/>
    </location>
</feature>
<dbReference type="PANTHER" id="PTHR46091">
    <property type="entry name" value="BLR7054 PROTEIN"/>
    <property type="match status" value="1"/>
</dbReference>
<keyword evidence="2" id="KW-0285">Flavoprotein</keyword>
<evidence type="ECO:0008006" key="10">
    <source>
        <dbReference type="Google" id="ProtNLM"/>
    </source>
</evidence>
<evidence type="ECO:0000256" key="2">
    <source>
        <dbReference type="ARBA" id="ARBA00022630"/>
    </source>
</evidence>
<evidence type="ECO:0000256" key="6">
    <source>
        <dbReference type="ARBA" id="ARBA00023027"/>
    </source>
</evidence>
<dbReference type="SUPFAM" id="SSF51905">
    <property type="entry name" value="FAD/NAD(P)-binding domain"/>
    <property type="match status" value="1"/>
</dbReference>
<keyword evidence="7" id="KW-0472">Membrane</keyword>
<accession>A0A7R9BZ53</accession>
<dbReference type="EMBL" id="CAJPEX010004094">
    <property type="protein sequence ID" value="CAG0922797.1"/>
    <property type="molecule type" value="Genomic_DNA"/>
</dbReference>
<keyword evidence="7" id="KW-1133">Transmembrane helix</keyword>
<evidence type="ECO:0000256" key="7">
    <source>
        <dbReference type="SAM" id="Phobius"/>
    </source>
</evidence>
<gene>
    <name evidence="8" type="ORF">NMOB1V02_LOCUS10267</name>
</gene>
<dbReference type="OrthoDB" id="7777654at2759"/>
<evidence type="ECO:0000256" key="3">
    <source>
        <dbReference type="ARBA" id="ARBA00022729"/>
    </source>
</evidence>
<keyword evidence="9" id="KW-1185">Reference proteome</keyword>
<evidence type="ECO:0000256" key="5">
    <source>
        <dbReference type="ARBA" id="ARBA00022857"/>
    </source>
</evidence>
<evidence type="ECO:0000256" key="1">
    <source>
        <dbReference type="ARBA" id="ARBA00005855"/>
    </source>
</evidence>